<keyword evidence="3" id="KW-1185">Reference proteome</keyword>
<accession>A0A7W6WLZ3</accession>
<evidence type="ECO:0008006" key="4">
    <source>
        <dbReference type="Google" id="ProtNLM"/>
    </source>
</evidence>
<dbReference type="Proteomes" id="UP000555728">
    <property type="component" value="Unassembled WGS sequence"/>
</dbReference>
<protein>
    <recommendedName>
        <fullName evidence="4">Helicase</fullName>
    </recommendedName>
</protein>
<evidence type="ECO:0000256" key="1">
    <source>
        <dbReference type="SAM" id="MobiDB-lite"/>
    </source>
</evidence>
<comment type="caution">
    <text evidence="2">The sequence shown here is derived from an EMBL/GenBank/DDBJ whole genome shotgun (WGS) entry which is preliminary data.</text>
</comment>
<dbReference type="AlphaFoldDB" id="A0A7W6WLZ3"/>
<dbReference type="InterPro" id="IPR027417">
    <property type="entry name" value="P-loop_NTPase"/>
</dbReference>
<dbReference type="RefSeq" id="WP_184436779.1">
    <property type="nucleotide sequence ID" value="NZ_JACIGI010000031.1"/>
</dbReference>
<dbReference type="SUPFAM" id="SSF52540">
    <property type="entry name" value="P-loop containing nucleoside triphosphate hydrolases"/>
    <property type="match status" value="1"/>
</dbReference>
<proteinExistence type="predicted"/>
<evidence type="ECO:0000313" key="2">
    <source>
        <dbReference type="EMBL" id="MBB4287233.1"/>
    </source>
</evidence>
<dbReference type="NCBIfam" id="NF038325">
    <property type="entry name" value="DISARM_DrmAS"/>
    <property type="match status" value="1"/>
</dbReference>
<evidence type="ECO:0000313" key="3">
    <source>
        <dbReference type="Proteomes" id="UP000555728"/>
    </source>
</evidence>
<reference evidence="2 3" key="1">
    <citation type="submission" date="2020-08" db="EMBL/GenBank/DDBJ databases">
        <title>Genome sequencing of Purple Non-Sulfur Bacteria from various extreme environments.</title>
        <authorList>
            <person name="Mayer M."/>
        </authorList>
    </citation>
    <scope>NUCLEOTIDE SEQUENCE [LARGE SCALE GENOMIC DNA]</scope>
    <source>
        <strain evidence="2 3">JA135</strain>
    </source>
</reference>
<sequence>MTTPSAIRSQLVDVLRRDLVGPAPQPTDADLARERLKEPPSRWYLTGFIAPAEDPVGAADDPTMQEDRETLLETEDTDASVLGDGAADDEAADDTPAAKRRFLPSSVGLTVLVDRTVSRLQVRATWGDYVTEPPLPTIWRAPEATDISTAETEDSENQDPFAPDWIRQPGEAKVTIDVAPGAPARTVLPGSAAPMGAGGALVLESVARPTTIRMPEGHTREVLVVTLFLVNRRRRPRSRHRDVSYAFQARLDVFCDAGFAPRLDLSDYRSTDHDLRVADLHYRNEEDFATGRNTATDWTRDPTDGVVRHVWTTPLPLAEVDRIAPNEAITDVAFDAEALAALADGTGEALGDALAPLPDQYGTWIGSQVTEAASLLAPRRRETGETLVTAMRRARDRIAEGIRLLREQPRARQAFAIANRAVSRAHRQRIGSDIGQAPETVAALRWRPFQLAFVLLNLPGLVKGDHPDRETVDLLFFPTGGGKTEAYLGLAAFAIAHRRLSASGVLGAGVTVIMRYTLRLLTLDQLSRAAGVVCALELARTDPALVDAQGRPVLGDWPIEIGLWVGSAATPNVLGGRGNTGNHTAVTQVRRFKRTGEKPPAPLKTCPWCGTAFSRQSFDLVPNAQTPHNLEIRCANTACDFTGDRPLPIVTVDDAIYRRLPAFLIATVDKFAALPWIGETGHFFGHVDRFEADLGFFGAADDPRAGRPLFNGSTLEPPALIIQDELHLISGPLGTVAALYETAIDRLASRVHDGGRVRPKIVASTATVRQASEQIRLLFDRTDTAVFPPPGIDRTDSFFARTVRDEQNPPRWYVGLAAQGRGPKLVFLRTLNTLTAAGMKAFEEHGAAADPYMTALCYFNSLRELGGARRIVEDEVRNYARGYGRQRRRLAPPDAPFADRHIGEPLELTSRVSTDDVAQAKTALSRPFSLSGARVDVALATNMISVGLDISRLGVMVVQGQPKTAAEYIQSTSRVGRDAFRPGLVLTILNLHKPRDRTHYEGFGAFHRSFYRSVEATTVTPWAPRALDRALAAIVVAIGRHIDSAMTAETAVGALSDNPDVRTRVIDAIVSRVPDEDCVVGGKGALRTRVADLLDAWTRTADDLTAQGTRFSYSHRGGRRHLLYAPLDPLIKDESPDHQNFVAGWSMRDVEGSVYLKVMNPWGQPLANADDLD</sequence>
<dbReference type="CDD" id="cd18785">
    <property type="entry name" value="SF2_C"/>
    <property type="match status" value="1"/>
</dbReference>
<dbReference type="EMBL" id="JACIGI010000031">
    <property type="protein sequence ID" value="MBB4287233.1"/>
    <property type="molecule type" value="Genomic_DNA"/>
</dbReference>
<gene>
    <name evidence="2" type="ORF">GGD88_002978</name>
</gene>
<dbReference type="Gene3D" id="3.40.50.300">
    <property type="entry name" value="P-loop containing nucleotide triphosphate hydrolases"/>
    <property type="match status" value="1"/>
</dbReference>
<organism evidence="2 3">
    <name type="scientific">Roseospira goensis</name>
    <dbReference type="NCBI Taxonomy" id="391922"/>
    <lineage>
        <taxon>Bacteria</taxon>
        <taxon>Pseudomonadati</taxon>
        <taxon>Pseudomonadota</taxon>
        <taxon>Alphaproteobacteria</taxon>
        <taxon>Rhodospirillales</taxon>
        <taxon>Rhodospirillaceae</taxon>
        <taxon>Roseospira</taxon>
    </lineage>
</organism>
<name>A0A7W6WLZ3_9PROT</name>
<feature type="region of interest" description="Disordered" evidence="1">
    <location>
        <begin position="48"/>
        <end position="95"/>
    </location>
</feature>